<reference evidence="1" key="2">
    <citation type="submission" date="2025-09" db="UniProtKB">
        <authorList>
            <consortium name="Ensembl"/>
        </authorList>
    </citation>
    <scope>IDENTIFICATION</scope>
</reference>
<evidence type="ECO:0000313" key="2">
    <source>
        <dbReference type="Proteomes" id="UP000472260"/>
    </source>
</evidence>
<keyword evidence="2" id="KW-1185">Reference proteome</keyword>
<organism evidence="1 2">
    <name type="scientific">Sinocyclocheilus anshuiensis</name>
    <dbReference type="NCBI Taxonomy" id="1608454"/>
    <lineage>
        <taxon>Eukaryota</taxon>
        <taxon>Metazoa</taxon>
        <taxon>Chordata</taxon>
        <taxon>Craniata</taxon>
        <taxon>Vertebrata</taxon>
        <taxon>Euteleostomi</taxon>
        <taxon>Actinopterygii</taxon>
        <taxon>Neopterygii</taxon>
        <taxon>Teleostei</taxon>
        <taxon>Ostariophysi</taxon>
        <taxon>Cypriniformes</taxon>
        <taxon>Cyprinidae</taxon>
        <taxon>Cyprininae</taxon>
        <taxon>Sinocyclocheilus</taxon>
    </lineage>
</organism>
<sequence>AVVEVCGSQYCLLAPSFLLLPSIKNDLNFLRMWIILLKINQYFKNKMTSPSGSSASSLNNWLMVRHCKAFISETISFDLLRSSMWTDFHGPYKRNFRDEIFAKTNSAEAMTFNLWEPSSKSVWIISILSPVVFSK</sequence>
<evidence type="ECO:0000313" key="1">
    <source>
        <dbReference type="Ensembl" id="ENSSANP00000043519.1"/>
    </source>
</evidence>
<dbReference type="Ensembl" id="ENSSANT00000046306.1">
    <property type="protein sequence ID" value="ENSSANP00000043519.1"/>
    <property type="gene ID" value="ENSSANG00000022051.1"/>
</dbReference>
<accession>A0A671NBS6</accession>
<name>A0A671NBS6_9TELE</name>
<protein>
    <submittedName>
        <fullName evidence="1">Uncharacterized protein</fullName>
    </submittedName>
</protein>
<dbReference type="Proteomes" id="UP000472260">
    <property type="component" value="Unassembled WGS sequence"/>
</dbReference>
<dbReference type="AlphaFoldDB" id="A0A671NBS6"/>
<reference evidence="1" key="1">
    <citation type="submission" date="2025-08" db="UniProtKB">
        <authorList>
            <consortium name="Ensembl"/>
        </authorList>
    </citation>
    <scope>IDENTIFICATION</scope>
</reference>
<proteinExistence type="predicted"/>